<evidence type="ECO:0000256" key="5">
    <source>
        <dbReference type="ARBA" id="ARBA00022741"/>
    </source>
</evidence>
<evidence type="ECO:0000259" key="12">
    <source>
        <dbReference type="PROSITE" id="PS50929"/>
    </source>
</evidence>
<dbReference type="Gene3D" id="1.20.1560.10">
    <property type="entry name" value="ABC transporter type 1, transmembrane domain"/>
    <property type="match status" value="2"/>
</dbReference>
<evidence type="ECO:0000256" key="6">
    <source>
        <dbReference type="ARBA" id="ARBA00022840"/>
    </source>
</evidence>
<dbReference type="OrthoDB" id="6500128at2759"/>
<feature type="transmembrane region" description="Helical" evidence="10">
    <location>
        <begin position="18"/>
        <end position="36"/>
    </location>
</feature>
<dbReference type="FunFam" id="3.40.50.300:FF:000997">
    <property type="entry name" value="Multidrug resistance-associated protein 1"/>
    <property type="match status" value="1"/>
</dbReference>
<keyword evidence="7 10" id="KW-1133">Transmembrane helix</keyword>
<dbReference type="PANTHER" id="PTHR24223">
    <property type="entry name" value="ATP-BINDING CASSETTE SUB-FAMILY C"/>
    <property type="match status" value="1"/>
</dbReference>
<dbReference type="Proteomes" id="UP000738325">
    <property type="component" value="Unassembled WGS sequence"/>
</dbReference>
<dbReference type="GO" id="GO:0016887">
    <property type="term" value="F:ATP hydrolysis activity"/>
    <property type="evidence" value="ECO:0007669"/>
    <property type="project" value="InterPro"/>
</dbReference>
<dbReference type="GO" id="GO:0000329">
    <property type="term" value="C:fungal-type vacuole membrane"/>
    <property type="evidence" value="ECO:0007669"/>
    <property type="project" value="UniProtKB-ARBA"/>
</dbReference>
<dbReference type="PROSITE" id="PS50893">
    <property type="entry name" value="ABC_TRANSPORTER_2"/>
    <property type="match status" value="2"/>
</dbReference>
<dbReference type="PROSITE" id="PS50929">
    <property type="entry name" value="ABC_TM1F"/>
    <property type="match status" value="2"/>
</dbReference>
<dbReference type="FunFam" id="3.40.50.300:FF:000163">
    <property type="entry name" value="Multidrug resistance-associated protein member 4"/>
    <property type="match status" value="1"/>
</dbReference>
<dbReference type="GO" id="GO:0005524">
    <property type="term" value="F:ATP binding"/>
    <property type="evidence" value="ECO:0007669"/>
    <property type="project" value="UniProtKB-KW"/>
</dbReference>
<feature type="transmembrane region" description="Helical" evidence="10">
    <location>
        <begin position="269"/>
        <end position="289"/>
    </location>
</feature>
<dbReference type="PANTHER" id="PTHR24223:SF443">
    <property type="entry name" value="MULTIDRUG-RESISTANCE LIKE PROTEIN 1, ISOFORM I"/>
    <property type="match status" value="1"/>
</dbReference>
<dbReference type="Gene3D" id="3.40.50.300">
    <property type="entry name" value="P-loop containing nucleotide triphosphate hydrolases"/>
    <property type="match status" value="2"/>
</dbReference>
<feature type="transmembrane region" description="Helical" evidence="10">
    <location>
        <begin position="229"/>
        <end position="249"/>
    </location>
</feature>
<dbReference type="InterPro" id="IPR036640">
    <property type="entry name" value="ABC1_TM_sf"/>
</dbReference>
<evidence type="ECO:0000256" key="8">
    <source>
        <dbReference type="ARBA" id="ARBA00023136"/>
    </source>
</evidence>
<dbReference type="CDD" id="cd03250">
    <property type="entry name" value="ABCC_MRP_domain1"/>
    <property type="match status" value="1"/>
</dbReference>
<evidence type="ECO:0000256" key="3">
    <source>
        <dbReference type="ARBA" id="ARBA00022692"/>
    </source>
</evidence>
<dbReference type="PROSITE" id="PS00211">
    <property type="entry name" value="ABC_TRANSPORTER_1"/>
    <property type="match status" value="2"/>
</dbReference>
<dbReference type="InterPro" id="IPR003593">
    <property type="entry name" value="AAA+_ATPase"/>
</dbReference>
<dbReference type="InterPro" id="IPR017871">
    <property type="entry name" value="ABC_transporter-like_CS"/>
</dbReference>
<feature type="transmembrane region" description="Helical" evidence="10">
    <location>
        <begin position="1032"/>
        <end position="1050"/>
    </location>
</feature>
<organism evidence="13 14">
    <name type="scientific">Dissophora globulifera</name>
    <dbReference type="NCBI Taxonomy" id="979702"/>
    <lineage>
        <taxon>Eukaryota</taxon>
        <taxon>Fungi</taxon>
        <taxon>Fungi incertae sedis</taxon>
        <taxon>Mucoromycota</taxon>
        <taxon>Mortierellomycotina</taxon>
        <taxon>Mortierellomycetes</taxon>
        <taxon>Mortierellales</taxon>
        <taxon>Mortierellaceae</taxon>
        <taxon>Dissophora</taxon>
    </lineage>
</organism>
<accession>A0A9P6UPB6</accession>
<dbReference type="InterPro" id="IPR044726">
    <property type="entry name" value="ABCC_6TM_D2"/>
</dbReference>
<protein>
    <submittedName>
        <fullName evidence="13">Multidrug resistance-associated protein 1</fullName>
    </submittedName>
</protein>
<feature type="domain" description="ABC transmembrane type-1" evidence="12">
    <location>
        <begin position="228"/>
        <end position="520"/>
    </location>
</feature>
<comment type="subcellular location">
    <subcellularLocation>
        <location evidence="1">Vacuole membrane</location>
        <topology evidence="1">Multi-pass membrane protein</topology>
    </subcellularLocation>
</comment>
<keyword evidence="4" id="KW-0677">Repeat</keyword>
<dbReference type="InterPro" id="IPR003439">
    <property type="entry name" value="ABC_transporter-like_ATP-bd"/>
</dbReference>
<feature type="transmembrane region" description="Helical" evidence="10">
    <location>
        <begin position="917"/>
        <end position="940"/>
    </location>
</feature>
<keyword evidence="14" id="KW-1185">Reference proteome</keyword>
<feature type="transmembrane region" description="Helical" evidence="10">
    <location>
        <begin position="493"/>
        <end position="519"/>
    </location>
</feature>
<sequence length="1505" mass="167029">MALNKAEHRYTIRSSDTLFVYYIVTIIGCLLSLFVLNEGLFPAVEDPFPDPDGHQQYLQDSLDPPPVSEYKMDPLRFLLCFTGSITFAFLFEALPRSHTRVQKESREKEKLSSYDQANLFSRLMFHYVQPMMTLGAKQTLTVTDVDDPLPATLKTASNYELVSSTWERRLARYKRRHSPRLARQQRTHALKSGTSDASANPGALAVGKGPSLLLTVLDAYKWEIFPTMLLRMLSFSLLYVPIFLFSYLLEFFTDYGEALKNGIVPPAAAKGLLIAAGIFLGNVSSALFLSISSNGFTFTGIQARSALVAMIYRKSLRLSPAARSKSTLGEISNHMAVDAESWIQSTNLLPLSLTIPLEVGIAVFLLYRLIGWSLVAGLVVSAIILPVQGKMAGFLHSFQSRKLKAMDHRLRLMSEMLSNIKIIKLSSWEDPFRKKIDILRDNELKAQKVQAIVESFLSLVFSSVSLIIVLATYTVYANWGGPGFTPAKMTPEVIFVGITLFTMLGRSLGLASMAISHLISLRNANGRIQKFLLLEEMDTSTVNRHGRQKPDTKDASTSPDGKLLAVEIENGTFAWDKASDSSVAAERAGTELLQAQGERQPLLAASLPSSTLRLPSRPVLSNINLKIPEGNLTAIVGRVGQGKSSLLSAVIGDMYKHQGTVTVYGSLAYAPQQPWIINASIRDNIVFGKTFDQEKYDHIVFASGLVPDFQMLPAGDQTEIGERGINLSGGQKQRVSLARAAYQDADIYLLDDPLSAVDAHVDQHLWKYLIGPDGLLRQKTRLLITHGIHHLEEVDQIVVVKDGMISETGEYRELMRAKDAFYQLISEFSAQEKKAQQEQHQNEDNNTLKHVKPAKGKNANKGQQVAPEDVTTGQAGAATKDKAVGGSLVGAEKVVEGRVGWGVYLDYVDAISIRNAVLCLFLYALGQVCQLSTSFWLRYWVTADEREESRSIAFYLVGYALLIVIFLMVDIAISYMTAVVCGIKGSKTLYDRLLTRVLRMPMSFFDTTPMGRIMNRFSSDISAVDSRIPYELPGLLSFIAMTLSILLVTAYSTPLFLLAVPPLGFVFFTIQGYYVKTSGQLKRFQSVSKSPLYQHFSESLAGVSTIRCMDGFVSFFITENEKRSDQMGQRTHLFFLTNRWLTIRIQTLCATTVFLAAALAVVNADKLDPSLVGLSLSYALNLTNIVAILIRTLSEVQNQFVSVERIQEYSQIPIEAPLETGVRLPKNWPEHGRIEFKEFSARYREGLELCIKDASFTIEPQEKLGVVGRTGAGKSSLTLALFRIIEAADSYWAHASGPTYSEEHPLLDTSALYSDSHGTEGGSITIDGIDISTIGLRDLRRSLSIIPQDPTLFAGTLRDNLDPFHELEDAALWEALERAHLKDHISTLAGGLSFEVAQNGENFSLGQRSLICLARALLRKSKILVLDEATSAVDVETDDLIQKTIRKEFKDRTIITIAHRIKTVMDSDKILVLDHGRVHEFDTPKVLLHRRDSLFYGLAYQAGEI</sequence>
<evidence type="ECO:0000313" key="13">
    <source>
        <dbReference type="EMBL" id="KAG0315006.1"/>
    </source>
</evidence>
<reference evidence="13" key="1">
    <citation type="journal article" date="2020" name="Fungal Divers.">
        <title>Resolving the Mortierellaceae phylogeny through synthesis of multi-gene phylogenetics and phylogenomics.</title>
        <authorList>
            <person name="Vandepol N."/>
            <person name="Liber J."/>
            <person name="Desiro A."/>
            <person name="Na H."/>
            <person name="Kennedy M."/>
            <person name="Barry K."/>
            <person name="Grigoriev I.V."/>
            <person name="Miller A.N."/>
            <person name="O'Donnell K."/>
            <person name="Stajich J.E."/>
            <person name="Bonito G."/>
        </authorList>
    </citation>
    <scope>NUCLEOTIDE SEQUENCE</scope>
    <source>
        <strain evidence="13">REB-010B</strain>
    </source>
</reference>
<feature type="transmembrane region" description="Helical" evidence="10">
    <location>
        <begin position="348"/>
        <end position="367"/>
    </location>
</feature>
<feature type="transmembrane region" description="Helical" evidence="10">
    <location>
        <begin position="952"/>
        <end position="983"/>
    </location>
</feature>
<feature type="transmembrane region" description="Helical" evidence="10">
    <location>
        <begin position="373"/>
        <end position="395"/>
    </location>
</feature>
<gene>
    <name evidence="13" type="primary">ABCC1_5</name>
    <name evidence="13" type="ORF">BGZ99_007746</name>
</gene>
<dbReference type="InterPro" id="IPR050173">
    <property type="entry name" value="ABC_transporter_C-like"/>
</dbReference>
<keyword evidence="8 10" id="KW-0472">Membrane</keyword>
<feature type="transmembrane region" description="Helical" evidence="10">
    <location>
        <begin position="1145"/>
        <end position="1164"/>
    </location>
</feature>
<keyword evidence="6" id="KW-0067">ATP-binding</keyword>
<evidence type="ECO:0000256" key="4">
    <source>
        <dbReference type="ARBA" id="ARBA00022737"/>
    </source>
</evidence>
<evidence type="ECO:0000313" key="14">
    <source>
        <dbReference type="Proteomes" id="UP000738325"/>
    </source>
</evidence>
<feature type="domain" description="ABC transporter" evidence="11">
    <location>
        <begin position="602"/>
        <end position="827"/>
    </location>
</feature>
<dbReference type="InterPro" id="IPR044746">
    <property type="entry name" value="ABCC_6TM_D1"/>
</dbReference>
<dbReference type="CDD" id="cd18579">
    <property type="entry name" value="ABC_6TM_ABCC_D1"/>
    <property type="match status" value="1"/>
</dbReference>
<dbReference type="FunFam" id="1.20.1560.10:FF:000006">
    <property type="entry name" value="ATP-binding cassette, sub-family C (CFTR/MRP), member 9"/>
    <property type="match status" value="1"/>
</dbReference>
<comment type="caution">
    <text evidence="13">The sequence shown here is derived from an EMBL/GenBank/DDBJ whole genome shotgun (WGS) entry which is preliminary data.</text>
</comment>
<dbReference type="SUPFAM" id="SSF90123">
    <property type="entry name" value="ABC transporter transmembrane region"/>
    <property type="match status" value="2"/>
</dbReference>
<feature type="transmembrane region" description="Helical" evidence="10">
    <location>
        <begin position="1056"/>
        <end position="1075"/>
    </location>
</feature>
<dbReference type="GO" id="GO:0140359">
    <property type="term" value="F:ABC-type transporter activity"/>
    <property type="evidence" value="ECO:0007669"/>
    <property type="project" value="InterPro"/>
</dbReference>
<evidence type="ECO:0000256" key="10">
    <source>
        <dbReference type="SAM" id="Phobius"/>
    </source>
</evidence>
<evidence type="ECO:0000256" key="9">
    <source>
        <dbReference type="SAM" id="MobiDB-lite"/>
    </source>
</evidence>
<dbReference type="FunFam" id="1.20.1560.10:FF:000010">
    <property type="entry name" value="Multidrug resistance-associated ABC transporter"/>
    <property type="match status" value="1"/>
</dbReference>
<feature type="transmembrane region" description="Helical" evidence="10">
    <location>
        <begin position="75"/>
        <end position="94"/>
    </location>
</feature>
<dbReference type="SMART" id="SM00382">
    <property type="entry name" value="AAA"/>
    <property type="match status" value="2"/>
</dbReference>
<dbReference type="InterPro" id="IPR011527">
    <property type="entry name" value="ABC1_TM_dom"/>
</dbReference>
<evidence type="ECO:0000259" key="11">
    <source>
        <dbReference type="PROSITE" id="PS50893"/>
    </source>
</evidence>
<dbReference type="EMBL" id="JAAAIP010000571">
    <property type="protein sequence ID" value="KAG0315006.1"/>
    <property type="molecule type" value="Genomic_DNA"/>
</dbReference>
<dbReference type="CDD" id="cd18580">
    <property type="entry name" value="ABC_6TM_ABCC_D2"/>
    <property type="match status" value="1"/>
</dbReference>
<dbReference type="InterPro" id="IPR027417">
    <property type="entry name" value="P-loop_NTPase"/>
</dbReference>
<feature type="transmembrane region" description="Helical" evidence="10">
    <location>
        <begin position="451"/>
        <end position="473"/>
    </location>
</feature>
<dbReference type="Pfam" id="PF00005">
    <property type="entry name" value="ABC_tran"/>
    <property type="match status" value="2"/>
</dbReference>
<keyword evidence="2" id="KW-0813">Transport</keyword>
<name>A0A9P6UPB6_9FUNG</name>
<dbReference type="Pfam" id="PF00664">
    <property type="entry name" value="ABC_membrane"/>
    <property type="match status" value="2"/>
</dbReference>
<dbReference type="PROSITE" id="PS51257">
    <property type="entry name" value="PROKAR_LIPOPROTEIN"/>
    <property type="match status" value="1"/>
</dbReference>
<dbReference type="CDD" id="cd03244">
    <property type="entry name" value="ABCC_MRP_domain2"/>
    <property type="match status" value="1"/>
</dbReference>
<feature type="compositionally biased region" description="Basic and acidic residues" evidence="9">
    <location>
        <begin position="833"/>
        <end position="847"/>
    </location>
</feature>
<evidence type="ECO:0000256" key="1">
    <source>
        <dbReference type="ARBA" id="ARBA00004128"/>
    </source>
</evidence>
<feature type="region of interest" description="Disordered" evidence="9">
    <location>
        <begin position="833"/>
        <end position="876"/>
    </location>
</feature>
<keyword evidence="5" id="KW-0547">Nucleotide-binding</keyword>
<evidence type="ECO:0000256" key="2">
    <source>
        <dbReference type="ARBA" id="ARBA00022448"/>
    </source>
</evidence>
<feature type="domain" description="ABC transmembrane type-1" evidence="12">
    <location>
        <begin position="917"/>
        <end position="1198"/>
    </location>
</feature>
<proteinExistence type="predicted"/>
<evidence type="ECO:0000256" key="7">
    <source>
        <dbReference type="ARBA" id="ARBA00022989"/>
    </source>
</evidence>
<dbReference type="SUPFAM" id="SSF52540">
    <property type="entry name" value="P-loop containing nucleoside triphosphate hydrolases"/>
    <property type="match status" value="2"/>
</dbReference>
<feature type="compositionally biased region" description="Basic residues" evidence="9">
    <location>
        <begin position="176"/>
        <end position="189"/>
    </location>
</feature>
<keyword evidence="3 10" id="KW-0812">Transmembrane</keyword>
<feature type="domain" description="ABC transporter" evidence="11">
    <location>
        <begin position="1234"/>
        <end position="1500"/>
    </location>
</feature>
<feature type="region of interest" description="Disordered" evidence="9">
    <location>
        <begin position="176"/>
        <end position="199"/>
    </location>
</feature>